<proteinExistence type="predicted"/>
<keyword evidence="2" id="KW-1185">Reference proteome</keyword>
<name>A0A8X6JE58_TRICU</name>
<dbReference type="AlphaFoldDB" id="A0A8X6JE58"/>
<comment type="caution">
    <text evidence="1">The sequence shown here is derived from an EMBL/GenBank/DDBJ whole genome shotgun (WGS) entry which is preliminary data.</text>
</comment>
<dbReference type="OrthoDB" id="6782111at2759"/>
<reference evidence="1" key="1">
    <citation type="submission" date="2020-07" db="EMBL/GenBank/DDBJ databases">
        <title>Multicomponent nature underlies the extraordinary mechanical properties of spider dragline silk.</title>
        <authorList>
            <person name="Kono N."/>
            <person name="Nakamura H."/>
            <person name="Mori M."/>
            <person name="Yoshida Y."/>
            <person name="Ohtoshi R."/>
            <person name="Malay A.D."/>
            <person name="Moran D.A.P."/>
            <person name="Tomita M."/>
            <person name="Numata K."/>
            <person name="Arakawa K."/>
        </authorList>
    </citation>
    <scope>NUCLEOTIDE SEQUENCE</scope>
</reference>
<dbReference type="PANTHER" id="PTHR33936:SF24">
    <property type="entry name" value="C2H2-TYPE DOMAIN-CONTAINING PROTEIN"/>
    <property type="match status" value="1"/>
</dbReference>
<protein>
    <submittedName>
        <fullName evidence="1">Uncharacterized protein</fullName>
    </submittedName>
</protein>
<dbReference type="Proteomes" id="UP000887116">
    <property type="component" value="Unassembled WGS sequence"/>
</dbReference>
<sequence length="168" mass="19588">MHHVENINELRKKYALCTHESSKEEMLLHFQEVHDVKIENVELAFINFEAFNEWKNRTEKETKSKFIVTRGAISLKNEKKTHHFVCHRSGFYVSKGKGLRHLKKQGSNKIDGYCPAEIKVFVSETGACNIKFCKTHVGHRNDISQLSLSEFEKSLNVLTLSEHFSYYK</sequence>
<evidence type="ECO:0000313" key="2">
    <source>
        <dbReference type="Proteomes" id="UP000887116"/>
    </source>
</evidence>
<dbReference type="EMBL" id="BMAO01015639">
    <property type="protein sequence ID" value="GFR03261.1"/>
    <property type="molecule type" value="Genomic_DNA"/>
</dbReference>
<evidence type="ECO:0000313" key="1">
    <source>
        <dbReference type="EMBL" id="GFR03261.1"/>
    </source>
</evidence>
<dbReference type="InterPro" id="IPR052797">
    <property type="entry name" value="RegFact_GeneExpr_CellDeath"/>
</dbReference>
<gene>
    <name evidence="1" type="primary">TcasGA2_TC004264</name>
    <name evidence="1" type="ORF">TNCT_74251</name>
</gene>
<dbReference type="PANTHER" id="PTHR33936">
    <property type="entry name" value="PROTEIN CBG17840"/>
    <property type="match status" value="1"/>
</dbReference>
<organism evidence="1 2">
    <name type="scientific">Trichonephila clavata</name>
    <name type="common">Joro spider</name>
    <name type="synonym">Nephila clavata</name>
    <dbReference type="NCBI Taxonomy" id="2740835"/>
    <lineage>
        <taxon>Eukaryota</taxon>
        <taxon>Metazoa</taxon>
        <taxon>Ecdysozoa</taxon>
        <taxon>Arthropoda</taxon>
        <taxon>Chelicerata</taxon>
        <taxon>Arachnida</taxon>
        <taxon>Araneae</taxon>
        <taxon>Araneomorphae</taxon>
        <taxon>Entelegynae</taxon>
        <taxon>Araneoidea</taxon>
        <taxon>Nephilidae</taxon>
        <taxon>Trichonephila</taxon>
    </lineage>
</organism>
<accession>A0A8X6JE58</accession>